<dbReference type="RefSeq" id="WP_154149474.1">
    <property type="nucleotide sequence ID" value="NZ_SZWE01000001.1"/>
</dbReference>
<name>A0A844D0S2_9RHOB</name>
<sequence>MTASKSSPSSFTDMVRQSQMMFAMVPTGAPQAEHFWDMQDKMLSDSEVFAKHWFERRHTATRTALETAKDIAETGPSNPAAAVKAITDWQAHSMGRIAEDFREWSNLCARCAAHMGRAELEAGEDGLKQVAKSAGSTKRRKDDIPV</sequence>
<dbReference type="AlphaFoldDB" id="A0A844D0S2"/>
<organism evidence="1 2">
    <name type="scientific">Roseovarius bejariae</name>
    <dbReference type="NCBI Taxonomy" id="2576383"/>
    <lineage>
        <taxon>Bacteria</taxon>
        <taxon>Pseudomonadati</taxon>
        <taxon>Pseudomonadota</taxon>
        <taxon>Alphaproteobacteria</taxon>
        <taxon>Rhodobacterales</taxon>
        <taxon>Roseobacteraceae</taxon>
        <taxon>Roseovarius</taxon>
    </lineage>
</organism>
<evidence type="ECO:0000313" key="2">
    <source>
        <dbReference type="Proteomes" id="UP000564704"/>
    </source>
</evidence>
<protein>
    <recommendedName>
        <fullName evidence="3">Phasin protein</fullName>
    </recommendedName>
</protein>
<keyword evidence="2" id="KW-1185">Reference proteome</keyword>
<dbReference type="Proteomes" id="UP000564704">
    <property type="component" value="Unassembled WGS sequence"/>
</dbReference>
<evidence type="ECO:0008006" key="3">
    <source>
        <dbReference type="Google" id="ProtNLM"/>
    </source>
</evidence>
<evidence type="ECO:0000313" key="1">
    <source>
        <dbReference type="EMBL" id="MRU14758.1"/>
    </source>
</evidence>
<gene>
    <name evidence="1" type="ORF">FDP25_04855</name>
</gene>
<comment type="caution">
    <text evidence="1">The sequence shown here is derived from an EMBL/GenBank/DDBJ whole genome shotgun (WGS) entry which is preliminary data.</text>
</comment>
<accession>A0A844D0S2</accession>
<proteinExistence type="predicted"/>
<dbReference type="EMBL" id="SZWE01000001">
    <property type="protein sequence ID" value="MRU14758.1"/>
    <property type="molecule type" value="Genomic_DNA"/>
</dbReference>
<reference evidence="1 2" key="1">
    <citation type="submission" date="2019-05" db="EMBL/GenBank/DDBJ databases">
        <title>Roseovarius bejariae sp. nov., a moderately halophylic bacterium isolated from a saline soil in Rambla Salada (Murcia).</title>
        <authorList>
            <person name="Castro D.J."/>
            <person name="Gomez-Altuve A."/>
            <person name="Reina J.C."/>
            <person name="Rodriguez M."/>
            <person name="Sampedro I."/>
            <person name="Llamas I."/>
            <person name="Martinez-Checa F."/>
        </authorList>
    </citation>
    <scope>NUCLEOTIDE SEQUENCE [LARGE SCALE GENOMIC DNA]</scope>
    <source>
        <strain evidence="1 2">A21</strain>
    </source>
</reference>
<dbReference type="OrthoDB" id="8138512at2"/>